<dbReference type="SUPFAM" id="SSF50129">
    <property type="entry name" value="GroES-like"/>
    <property type="match status" value="1"/>
</dbReference>
<dbReference type="EMBL" id="JACYTO010000001">
    <property type="protein sequence ID" value="MBD8502693.1"/>
    <property type="molecule type" value="Genomic_DNA"/>
</dbReference>
<dbReference type="InterPro" id="IPR011032">
    <property type="entry name" value="GroES-like_sf"/>
</dbReference>
<dbReference type="InterPro" id="IPR013154">
    <property type="entry name" value="ADH-like_N"/>
</dbReference>
<keyword evidence="3" id="KW-1185">Reference proteome</keyword>
<dbReference type="Proteomes" id="UP000603602">
    <property type="component" value="Unassembled WGS sequence"/>
</dbReference>
<dbReference type="InterPro" id="IPR020843">
    <property type="entry name" value="ER"/>
</dbReference>
<dbReference type="Pfam" id="PF13602">
    <property type="entry name" value="ADH_zinc_N_2"/>
    <property type="match status" value="1"/>
</dbReference>
<dbReference type="PANTHER" id="PTHR44013:SF1">
    <property type="entry name" value="ZINC-TYPE ALCOHOL DEHYDROGENASE-LIKE PROTEIN C16A3.02C"/>
    <property type="match status" value="1"/>
</dbReference>
<dbReference type="Gene3D" id="3.40.50.720">
    <property type="entry name" value="NAD(P)-binding Rossmann-like Domain"/>
    <property type="match status" value="1"/>
</dbReference>
<dbReference type="PANTHER" id="PTHR44013">
    <property type="entry name" value="ZINC-TYPE ALCOHOL DEHYDROGENASE-LIKE PROTEIN C16A3.02C"/>
    <property type="match status" value="1"/>
</dbReference>
<accession>A0ABR9B8K4</accession>
<evidence type="ECO:0000313" key="2">
    <source>
        <dbReference type="EMBL" id="MBD8502693.1"/>
    </source>
</evidence>
<sequence length="331" mass="35443">MKGIVYERYGPPEVLQLREVEKPAPKNNEVLIRTHAATVTSGDCRVRSLNVPSGFRLLTRLAFGISRPKQPILGSELAGVIDAVGKDVSRFKPSDEVFASSDTAMGCHAEYKCMAEDGAVAPKPSTLTFEEAAALSSGGTTALDFLRRAKVQRGESVLVIGASGAVGAAAVQLARHFGAIVTGVCSTANVELVRSLGTTQVIDYTRQDFTRDGEIYDVIVDTVGTTPISRRVASLKDGGRLLMIVAGLPDMLRGLWVSMTSGKKVIAGPATVRVADLQLLAELAEAGEFKPVIDRRYPFEQTAEAHRYVDTGRKKGNVVITFELGARTPEP</sequence>
<evidence type="ECO:0000259" key="1">
    <source>
        <dbReference type="SMART" id="SM00829"/>
    </source>
</evidence>
<name>A0ABR9B8K4_9RHOO</name>
<reference evidence="3" key="1">
    <citation type="submission" date="2023-07" db="EMBL/GenBank/DDBJ databases">
        <title>Thauera sp. CAU 1555 isolated from sand of Yaerae Beach.</title>
        <authorList>
            <person name="Kim W."/>
        </authorList>
    </citation>
    <scope>NUCLEOTIDE SEQUENCE [LARGE SCALE GENOMIC DNA]</scope>
    <source>
        <strain evidence="3">CAU 1555</strain>
    </source>
</reference>
<dbReference type="Gene3D" id="3.90.180.10">
    <property type="entry name" value="Medium-chain alcohol dehydrogenases, catalytic domain"/>
    <property type="match status" value="1"/>
</dbReference>
<comment type="caution">
    <text evidence="2">The sequence shown here is derived from an EMBL/GenBank/DDBJ whole genome shotgun (WGS) entry which is preliminary data.</text>
</comment>
<evidence type="ECO:0000313" key="3">
    <source>
        <dbReference type="Proteomes" id="UP000603602"/>
    </source>
</evidence>
<gene>
    <name evidence="2" type="ORF">IFO67_07320</name>
</gene>
<dbReference type="SUPFAM" id="SSF51735">
    <property type="entry name" value="NAD(P)-binding Rossmann-fold domains"/>
    <property type="match status" value="1"/>
</dbReference>
<dbReference type="Pfam" id="PF08240">
    <property type="entry name" value="ADH_N"/>
    <property type="match status" value="1"/>
</dbReference>
<proteinExistence type="predicted"/>
<dbReference type="RefSeq" id="WP_187717455.1">
    <property type="nucleotide sequence ID" value="NZ_JACTAH010000001.1"/>
</dbReference>
<dbReference type="InterPro" id="IPR036291">
    <property type="entry name" value="NAD(P)-bd_dom_sf"/>
</dbReference>
<dbReference type="InterPro" id="IPR052733">
    <property type="entry name" value="Chloroplast_QOR"/>
</dbReference>
<dbReference type="CDD" id="cd08267">
    <property type="entry name" value="MDR1"/>
    <property type="match status" value="1"/>
</dbReference>
<feature type="domain" description="Enoyl reductase (ER)" evidence="1">
    <location>
        <begin position="10"/>
        <end position="320"/>
    </location>
</feature>
<organism evidence="2 3">
    <name type="scientific">Thauera sedimentorum</name>
    <dbReference type="NCBI Taxonomy" id="2767595"/>
    <lineage>
        <taxon>Bacteria</taxon>
        <taxon>Pseudomonadati</taxon>
        <taxon>Pseudomonadota</taxon>
        <taxon>Betaproteobacteria</taxon>
        <taxon>Rhodocyclales</taxon>
        <taxon>Zoogloeaceae</taxon>
        <taxon>Thauera</taxon>
    </lineage>
</organism>
<protein>
    <submittedName>
        <fullName evidence="2">NAD(P)-dependent alcohol dehydrogenase</fullName>
    </submittedName>
</protein>
<dbReference type="SMART" id="SM00829">
    <property type="entry name" value="PKS_ER"/>
    <property type="match status" value="1"/>
</dbReference>